<gene>
    <name evidence="2" type="ORF">C4K68_02745</name>
</gene>
<dbReference type="PANTHER" id="PTHR43081">
    <property type="entry name" value="ADENYLATE CYCLASE, TERMINAL-DIFFERENTIATION SPECIFIC-RELATED"/>
    <property type="match status" value="1"/>
</dbReference>
<dbReference type="GO" id="GO:0035556">
    <property type="term" value="P:intracellular signal transduction"/>
    <property type="evidence" value="ECO:0007669"/>
    <property type="project" value="InterPro"/>
</dbReference>
<dbReference type="EMBL" id="PRLP01000008">
    <property type="protein sequence ID" value="PPC78938.1"/>
    <property type="molecule type" value="Genomic_DNA"/>
</dbReference>
<dbReference type="SMART" id="SM00044">
    <property type="entry name" value="CYCc"/>
    <property type="match status" value="1"/>
</dbReference>
<reference evidence="2 3" key="1">
    <citation type="submission" date="2018-02" db="EMBL/GenBank/DDBJ databases">
        <title>novel marine gammaproteobacteria from coastal saline agro ecosystem.</title>
        <authorList>
            <person name="Krishnan R."/>
            <person name="Ramesh Kumar N."/>
        </authorList>
    </citation>
    <scope>NUCLEOTIDE SEQUENCE [LARGE SCALE GENOMIC DNA]</scope>
    <source>
        <strain evidence="2 3">228</strain>
    </source>
</reference>
<dbReference type="InterPro" id="IPR029787">
    <property type="entry name" value="Nucleotide_cyclase"/>
</dbReference>
<dbReference type="InterPro" id="IPR050697">
    <property type="entry name" value="Adenylyl/Guanylyl_Cyclase_3/4"/>
</dbReference>
<dbReference type="Pfam" id="PF00211">
    <property type="entry name" value="Guanylate_cyc"/>
    <property type="match status" value="1"/>
</dbReference>
<feature type="domain" description="Guanylate cyclase" evidence="1">
    <location>
        <begin position="226"/>
        <end position="360"/>
    </location>
</feature>
<sequence>MKPEQIALLTGGMDQLPGWPLRPVVSWLLQSAAELGQPVELVSGLCARLTEVGAPLKRVRAGINVLHPEVVGCSYTWWRDQGVVEEESALHGVTNTSAYIGSPMEKLHQGRESVHYPLYALADDGLHSSLRELKEAGCTDYVGFPVVFTNGRVQSLLFATDAAGGFDDHDLAKLALVKDLLAPYWEIIARQQLCDSLLSTYIGPRIAKRVMNGQIKRGDMELIEAALWFSDLRSFTSLSEHLSAQTLLDSLNTYFETVAVEVTARGGEILRFIGDAMLIVFPVSAQVSLAQAADQALAAAQATLQRMDGINQQRAEERMPPLLFGLGLHVGSVQYGNVGAPNRLDFTVMGPAVNRTARIEDMTKLLQQPVLISAEMAGLLERPLQQMGSHELRGVDEPVTLFAPLPAEPALPHSAT</sequence>
<dbReference type="GO" id="GO:0004016">
    <property type="term" value="F:adenylate cyclase activity"/>
    <property type="evidence" value="ECO:0007669"/>
    <property type="project" value="UniProtKB-ARBA"/>
</dbReference>
<dbReference type="OrthoDB" id="5288193at2"/>
<dbReference type="GO" id="GO:0006171">
    <property type="term" value="P:cAMP biosynthetic process"/>
    <property type="evidence" value="ECO:0007669"/>
    <property type="project" value="TreeGrafter"/>
</dbReference>
<dbReference type="Proteomes" id="UP000238196">
    <property type="component" value="Unassembled WGS sequence"/>
</dbReference>
<evidence type="ECO:0000259" key="1">
    <source>
        <dbReference type="PROSITE" id="PS50125"/>
    </source>
</evidence>
<comment type="caution">
    <text evidence="2">The sequence shown here is derived from an EMBL/GenBank/DDBJ whole genome shotgun (WGS) entry which is preliminary data.</text>
</comment>
<dbReference type="PROSITE" id="PS50125">
    <property type="entry name" value="GUANYLATE_CYCLASE_2"/>
    <property type="match status" value="1"/>
</dbReference>
<dbReference type="PANTHER" id="PTHR43081:SF11">
    <property type="entry name" value="BLR2264 PROTEIN"/>
    <property type="match status" value="1"/>
</dbReference>
<proteinExistence type="predicted"/>
<evidence type="ECO:0000313" key="2">
    <source>
        <dbReference type="EMBL" id="PPC78938.1"/>
    </source>
</evidence>
<dbReference type="SUPFAM" id="SSF55073">
    <property type="entry name" value="Nucleotide cyclase"/>
    <property type="match status" value="1"/>
</dbReference>
<name>A0A2S5KW45_9PROT</name>
<accession>A0A2S5KW45</accession>
<dbReference type="InterPro" id="IPR001054">
    <property type="entry name" value="A/G_cyclase"/>
</dbReference>
<protein>
    <submittedName>
        <fullName evidence="2">Adenylate/guanylate cyclase domain-containing protein</fullName>
    </submittedName>
</protein>
<dbReference type="Gene3D" id="3.30.70.1230">
    <property type="entry name" value="Nucleotide cyclase"/>
    <property type="match status" value="1"/>
</dbReference>
<evidence type="ECO:0000313" key="3">
    <source>
        <dbReference type="Proteomes" id="UP000238196"/>
    </source>
</evidence>
<dbReference type="AlphaFoldDB" id="A0A2S5KW45"/>
<organism evidence="2 3">
    <name type="scientific">Proteobacteria bacterium 228</name>
    <dbReference type="NCBI Taxonomy" id="2083153"/>
    <lineage>
        <taxon>Bacteria</taxon>
        <taxon>Pseudomonadati</taxon>
        <taxon>Pseudomonadota</taxon>
    </lineage>
</organism>
<dbReference type="CDD" id="cd07302">
    <property type="entry name" value="CHD"/>
    <property type="match status" value="1"/>
</dbReference>